<proteinExistence type="predicted"/>
<dbReference type="AlphaFoldDB" id="A0A4D9DUR3"/>
<dbReference type="EMBL" id="QXTE01000269">
    <property type="protein sequence ID" value="TFK00475.1"/>
    <property type="molecule type" value="Genomic_DNA"/>
</dbReference>
<evidence type="ECO:0000313" key="2">
    <source>
        <dbReference type="Proteomes" id="UP000297703"/>
    </source>
</evidence>
<reference evidence="1 2" key="2">
    <citation type="submission" date="2019-04" db="EMBL/GenBank/DDBJ databases">
        <title>The genome sequence of big-headed turtle.</title>
        <authorList>
            <person name="Gong S."/>
        </authorList>
    </citation>
    <scope>NUCLEOTIDE SEQUENCE [LARGE SCALE GENOMIC DNA]</scope>
    <source>
        <strain evidence="1">DO16091913</strain>
        <tissue evidence="1">Muscle</tissue>
    </source>
</reference>
<evidence type="ECO:0000313" key="1">
    <source>
        <dbReference type="EMBL" id="TFK00475.1"/>
    </source>
</evidence>
<reference evidence="1 2" key="1">
    <citation type="submission" date="2019-04" db="EMBL/GenBank/DDBJ databases">
        <title>Draft genome of the big-headed turtle Platysternon megacephalum.</title>
        <authorList>
            <person name="Gong S."/>
        </authorList>
    </citation>
    <scope>NUCLEOTIDE SEQUENCE [LARGE SCALE GENOMIC DNA]</scope>
    <source>
        <strain evidence="1">DO16091913</strain>
        <tissue evidence="1">Muscle</tissue>
    </source>
</reference>
<organism evidence="1 2">
    <name type="scientific">Platysternon megacephalum</name>
    <name type="common">big-headed turtle</name>
    <dbReference type="NCBI Taxonomy" id="55544"/>
    <lineage>
        <taxon>Eukaryota</taxon>
        <taxon>Metazoa</taxon>
        <taxon>Chordata</taxon>
        <taxon>Craniata</taxon>
        <taxon>Vertebrata</taxon>
        <taxon>Euteleostomi</taxon>
        <taxon>Archelosauria</taxon>
        <taxon>Testudinata</taxon>
        <taxon>Testudines</taxon>
        <taxon>Cryptodira</taxon>
        <taxon>Durocryptodira</taxon>
        <taxon>Testudinoidea</taxon>
        <taxon>Platysternidae</taxon>
        <taxon>Platysternon</taxon>
    </lineage>
</organism>
<sequence length="111" mass="13026">MNTTPKICMHKSHFYWCNNEFCNIGHMFKEIYLKITFADQTTGCYVTEIHGYVFSIKFFRNCSLSVILLQQPHLHQARSLQNTAKHVNFDKLLKCCENHEMCISSCNIKCL</sequence>
<name>A0A4D9DUR3_9SAUR</name>
<keyword evidence="2" id="KW-1185">Reference proteome</keyword>
<gene>
    <name evidence="1" type="ORF">DR999_PMT17397</name>
</gene>
<protein>
    <submittedName>
        <fullName evidence="1">Uncharacterized protein</fullName>
    </submittedName>
</protein>
<comment type="caution">
    <text evidence="1">The sequence shown here is derived from an EMBL/GenBank/DDBJ whole genome shotgun (WGS) entry which is preliminary data.</text>
</comment>
<accession>A0A4D9DUR3</accession>
<dbReference type="Proteomes" id="UP000297703">
    <property type="component" value="Unassembled WGS sequence"/>
</dbReference>